<accession>A0A645H502</accession>
<comment type="caution">
    <text evidence="2">The sequence shown here is derived from an EMBL/GenBank/DDBJ whole genome shotgun (WGS) entry which is preliminary data.</text>
</comment>
<proteinExistence type="predicted"/>
<dbReference type="AlphaFoldDB" id="A0A645H502"/>
<sequence length="123" mass="13376">MQPECKRPGQRRFTNDTVEDANRGNADLDGGQKAGGIFTKLDRHLRSTVSILGKTGQAGPPRGDKGNLRHGEEAVQDDQGNKNKDFHGVVNSGQGIGTCAGLPQGIAGKKRRNMQKTRWEPER</sequence>
<organism evidence="2">
    <name type="scientific">bioreactor metagenome</name>
    <dbReference type="NCBI Taxonomy" id="1076179"/>
    <lineage>
        <taxon>unclassified sequences</taxon>
        <taxon>metagenomes</taxon>
        <taxon>ecological metagenomes</taxon>
    </lineage>
</organism>
<dbReference type="EMBL" id="VSSQ01085900">
    <property type="protein sequence ID" value="MPN33402.1"/>
    <property type="molecule type" value="Genomic_DNA"/>
</dbReference>
<name>A0A645H502_9ZZZZ</name>
<evidence type="ECO:0000256" key="1">
    <source>
        <dbReference type="SAM" id="MobiDB-lite"/>
    </source>
</evidence>
<reference evidence="2" key="1">
    <citation type="submission" date="2019-08" db="EMBL/GenBank/DDBJ databases">
        <authorList>
            <person name="Kucharzyk K."/>
            <person name="Murdoch R.W."/>
            <person name="Higgins S."/>
            <person name="Loffler F."/>
        </authorList>
    </citation>
    <scope>NUCLEOTIDE SEQUENCE</scope>
</reference>
<feature type="compositionally biased region" description="Basic and acidic residues" evidence="1">
    <location>
        <begin position="62"/>
        <end position="87"/>
    </location>
</feature>
<feature type="region of interest" description="Disordered" evidence="1">
    <location>
        <begin position="1"/>
        <end position="33"/>
    </location>
</feature>
<protein>
    <submittedName>
        <fullName evidence="2">Uncharacterized protein</fullName>
    </submittedName>
</protein>
<gene>
    <name evidence="2" type="ORF">SDC9_180889</name>
</gene>
<evidence type="ECO:0000313" key="2">
    <source>
        <dbReference type="EMBL" id="MPN33402.1"/>
    </source>
</evidence>
<feature type="region of interest" description="Disordered" evidence="1">
    <location>
        <begin position="50"/>
        <end position="123"/>
    </location>
</feature>